<dbReference type="Proteomes" id="UP000188836">
    <property type="component" value="Unassembled WGS sequence"/>
</dbReference>
<evidence type="ECO:0000259" key="1">
    <source>
        <dbReference type="Pfam" id="PF01590"/>
    </source>
</evidence>
<name>A0A1V2T9K8_9NOCA</name>
<dbReference type="AlphaFoldDB" id="A0A1V2T9K8"/>
<dbReference type="InterPro" id="IPR029016">
    <property type="entry name" value="GAF-like_dom_sf"/>
</dbReference>
<dbReference type="Gene3D" id="3.30.450.40">
    <property type="match status" value="1"/>
</dbReference>
<evidence type="ECO:0000313" key="3">
    <source>
        <dbReference type="Proteomes" id="UP000188836"/>
    </source>
</evidence>
<proteinExistence type="predicted"/>
<dbReference type="Pfam" id="PF01590">
    <property type="entry name" value="GAF"/>
    <property type="match status" value="1"/>
</dbReference>
<dbReference type="OrthoDB" id="3928741at2"/>
<organism evidence="2 3">
    <name type="scientific">Nocardia donostiensis</name>
    <dbReference type="NCBI Taxonomy" id="1538463"/>
    <lineage>
        <taxon>Bacteria</taxon>
        <taxon>Bacillati</taxon>
        <taxon>Actinomycetota</taxon>
        <taxon>Actinomycetes</taxon>
        <taxon>Mycobacteriales</taxon>
        <taxon>Nocardiaceae</taxon>
        <taxon>Nocardia</taxon>
    </lineage>
</organism>
<feature type="domain" description="GAF" evidence="1">
    <location>
        <begin position="89"/>
        <end position="192"/>
    </location>
</feature>
<dbReference type="InterPro" id="IPR003018">
    <property type="entry name" value="GAF"/>
</dbReference>
<sequence>MKEAADERSGGTGLRRHDVRASWKRAHQLGLHPDRHLPRLALSEGEIRRRRVEGPLAAVWPVLLSTLSSAVSEPGHLLFAGDADGNLLWVLGDSAARRTAERAHLVAGANWSEADAGTNGVGTALALGKPFQVRGPEHYLSVAAGYTCSAAPIRDPTTGAMLGVVDVTCRTRDTRPLVLPLVSAAARLAEARLAELRLRRDAQIRTRYLERLVRRRGEQSALLTSDGRIVHAEPPGWLPSVWPQPLREGPTTLPDGRHVVVERLAGEFPSGPFAVYSADRAEPRAHLSVLGRRTARIRIDGVEHTLGLRHSEIAVLLLAEPDGLTARELAGAVYGAAGKPGTIRAELTRLRALLGYRLTANPYRLTGVGADFLELECEHRRPGEVSAGLPGLLLPDSHAPGIIRLRERLRRAAAALPC</sequence>
<reference evidence="2 3" key="1">
    <citation type="journal article" date="2016" name="Antonie Van Leeuwenhoek">
        <title>Nocardia donostiensis sp. nov., isolated from human respiratory specimens.</title>
        <authorList>
            <person name="Ercibengoa M."/>
            <person name="Bell M."/>
            <person name="Marimon J.M."/>
            <person name="Humrighouse B."/>
            <person name="Klenk H.P."/>
            <person name="Potter G."/>
            <person name="Perez-Trallero E."/>
        </authorList>
    </citation>
    <scope>NUCLEOTIDE SEQUENCE [LARGE SCALE GENOMIC DNA]</scope>
    <source>
        <strain evidence="2 3">X1655</strain>
    </source>
</reference>
<accession>A0A1V2T9K8</accession>
<dbReference type="RefSeq" id="WP_077121420.1">
    <property type="nucleotide sequence ID" value="NZ_MUKP01000038.1"/>
</dbReference>
<gene>
    <name evidence="2" type="ORF">B0T46_24250</name>
</gene>
<keyword evidence="3" id="KW-1185">Reference proteome</keyword>
<dbReference type="STRING" id="1538463.B0T36_12815"/>
<evidence type="ECO:0000313" key="2">
    <source>
        <dbReference type="EMBL" id="ONM46187.1"/>
    </source>
</evidence>
<dbReference type="EMBL" id="MUMY01000029">
    <property type="protein sequence ID" value="ONM46187.1"/>
    <property type="molecule type" value="Genomic_DNA"/>
</dbReference>
<protein>
    <recommendedName>
        <fullName evidence="1">GAF domain-containing protein</fullName>
    </recommendedName>
</protein>
<comment type="caution">
    <text evidence="2">The sequence shown here is derived from an EMBL/GenBank/DDBJ whole genome shotgun (WGS) entry which is preliminary data.</text>
</comment>